<dbReference type="PROSITE" id="PS51918">
    <property type="entry name" value="RADICAL_SAM"/>
    <property type="match status" value="1"/>
</dbReference>
<evidence type="ECO:0000259" key="9">
    <source>
        <dbReference type="PROSITE" id="PS51918"/>
    </source>
</evidence>
<dbReference type="GO" id="GO:0051607">
    <property type="term" value="P:defense response to virus"/>
    <property type="evidence" value="ECO:0007669"/>
    <property type="project" value="UniProtKB-KW"/>
</dbReference>
<dbReference type="AlphaFoldDB" id="A0A2V1DA90"/>
<evidence type="ECO:0000256" key="2">
    <source>
        <dbReference type="ARBA" id="ARBA00022485"/>
    </source>
</evidence>
<organism evidence="10 11">
    <name type="scientific">Periconia macrospinosa</name>
    <dbReference type="NCBI Taxonomy" id="97972"/>
    <lineage>
        <taxon>Eukaryota</taxon>
        <taxon>Fungi</taxon>
        <taxon>Dikarya</taxon>
        <taxon>Ascomycota</taxon>
        <taxon>Pezizomycotina</taxon>
        <taxon>Dothideomycetes</taxon>
        <taxon>Pleosporomycetidae</taxon>
        <taxon>Pleosporales</taxon>
        <taxon>Massarineae</taxon>
        <taxon>Periconiaceae</taxon>
        <taxon>Periconia</taxon>
    </lineage>
</organism>
<accession>A0A2V1DA90</accession>
<evidence type="ECO:0000256" key="8">
    <source>
        <dbReference type="SAM" id="Phobius"/>
    </source>
</evidence>
<evidence type="ECO:0000256" key="6">
    <source>
        <dbReference type="ARBA" id="ARBA00023014"/>
    </source>
</evidence>
<dbReference type="GO" id="GO:0003824">
    <property type="term" value="F:catalytic activity"/>
    <property type="evidence" value="ECO:0007669"/>
    <property type="project" value="InterPro"/>
</dbReference>
<sequence length="292" mass="33720">MVLVDIFKAIWTYWPLLSGTIIVLYIYQDHKTQFQLHQIQTKTALDPDAPKSITYSPSRQCNFRCGFCFHPATNSTMPISEAQKGLRLLRAAGMQKLNIAGGEPFLHPRFLAQLLIYSKEHLHLDCVSILSNGSKIPEYFLERYGKYIDILAISCDSFIKETNEVIRCGDDGDKHVEQLFRVAGWCRRYGVRFKLNTVVNAYNWSEDMVAHITELELFRWEVFPCLSGEGENENETRVRDASKFLVSDEQWNTFCERHKHLECFVPQDHRNMAGSYLLLDEEMCFLDKGTGG</sequence>
<keyword evidence="4" id="KW-0479">Metal-binding</keyword>
<dbReference type="InterPro" id="IPR051196">
    <property type="entry name" value="RSAD2/Viperin_antiviral"/>
</dbReference>
<evidence type="ECO:0000256" key="7">
    <source>
        <dbReference type="ARBA" id="ARBA00023118"/>
    </source>
</evidence>
<evidence type="ECO:0000313" key="10">
    <source>
        <dbReference type="EMBL" id="PVH94998.1"/>
    </source>
</evidence>
<dbReference type="Gene3D" id="3.20.20.70">
    <property type="entry name" value="Aldolase class I"/>
    <property type="match status" value="1"/>
</dbReference>
<dbReference type="SFLD" id="SFLDS00029">
    <property type="entry name" value="Radical_SAM"/>
    <property type="match status" value="1"/>
</dbReference>
<dbReference type="Pfam" id="PF04055">
    <property type="entry name" value="Radical_SAM"/>
    <property type="match status" value="1"/>
</dbReference>
<feature type="domain" description="Radical SAM core" evidence="9">
    <location>
        <begin position="47"/>
        <end position="266"/>
    </location>
</feature>
<keyword evidence="7" id="KW-0051">Antiviral defense</keyword>
<dbReference type="SUPFAM" id="SSF102114">
    <property type="entry name" value="Radical SAM enzymes"/>
    <property type="match status" value="1"/>
</dbReference>
<feature type="transmembrane region" description="Helical" evidence="8">
    <location>
        <begin position="6"/>
        <end position="27"/>
    </location>
</feature>
<keyword evidence="2" id="KW-0004">4Fe-4S</keyword>
<evidence type="ECO:0000256" key="4">
    <source>
        <dbReference type="ARBA" id="ARBA00022723"/>
    </source>
</evidence>
<dbReference type="OrthoDB" id="549750at2759"/>
<dbReference type="Proteomes" id="UP000244855">
    <property type="component" value="Unassembled WGS sequence"/>
</dbReference>
<reference evidence="10 11" key="1">
    <citation type="journal article" date="2018" name="Sci. Rep.">
        <title>Comparative genomics provides insights into the lifestyle and reveals functional heterogeneity of dark septate endophytic fungi.</title>
        <authorList>
            <person name="Knapp D.G."/>
            <person name="Nemeth J.B."/>
            <person name="Barry K."/>
            <person name="Hainaut M."/>
            <person name="Henrissat B."/>
            <person name="Johnson J."/>
            <person name="Kuo A."/>
            <person name="Lim J.H.P."/>
            <person name="Lipzen A."/>
            <person name="Nolan M."/>
            <person name="Ohm R.A."/>
            <person name="Tamas L."/>
            <person name="Grigoriev I.V."/>
            <person name="Spatafora J.W."/>
            <person name="Nagy L.G."/>
            <person name="Kovacs G.M."/>
        </authorList>
    </citation>
    <scope>NUCLEOTIDE SEQUENCE [LARGE SCALE GENOMIC DNA]</scope>
    <source>
        <strain evidence="10 11">DSE2036</strain>
    </source>
</reference>
<dbReference type="PANTHER" id="PTHR21339:SF0">
    <property type="entry name" value="S-ADENOSYLMETHIONINE-DEPENDENT NUCLEOTIDE DEHYDRATASE RSAD2"/>
    <property type="match status" value="1"/>
</dbReference>
<dbReference type="SFLD" id="SFLDG01067">
    <property type="entry name" value="SPASM/twitch_domain_containing"/>
    <property type="match status" value="1"/>
</dbReference>
<keyword evidence="8" id="KW-1133">Transmembrane helix</keyword>
<keyword evidence="5" id="KW-0408">Iron</keyword>
<dbReference type="STRING" id="97972.A0A2V1DA90"/>
<keyword evidence="8" id="KW-0472">Membrane</keyword>
<dbReference type="InterPro" id="IPR058240">
    <property type="entry name" value="rSAM_sf"/>
</dbReference>
<protein>
    <submittedName>
        <fullName evidence="10">Radical SAM enzyme</fullName>
    </submittedName>
</protein>
<name>A0A2V1DA90_9PLEO</name>
<dbReference type="InterPro" id="IPR007197">
    <property type="entry name" value="rSAM"/>
</dbReference>
<comment type="cofactor">
    <cofactor evidence="1">
        <name>[4Fe-4S] cluster</name>
        <dbReference type="ChEBI" id="CHEBI:49883"/>
    </cofactor>
</comment>
<keyword evidence="11" id="KW-1185">Reference proteome</keyword>
<dbReference type="InterPro" id="IPR013785">
    <property type="entry name" value="Aldolase_TIM"/>
</dbReference>
<evidence type="ECO:0000313" key="11">
    <source>
        <dbReference type="Proteomes" id="UP000244855"/>
    </source>
</evidence>
<dbReference type="GO" id="GO:0051539">
    <property type="term" value="F:4 iron, 4 sulfur cluster binding"/>
    <property type="evidence" value="ECO:0007669"/>
    <property type="project" value="UniProtKB-KW"/>
</dbReference>
<evidence type="ECO:0000256" key="3">
    <source>
        <dbReference type="ARBA" id="ARBA00022691"/>
    </source>
</evidence>
<evidence type="ECO:0000256" key="5">
    <source>
        <dbReference type="ARBA" id="ARBA00023004"/>
    </source>
</evidence>
<dbReference type="GO" id="GO:0046872">
    <property type="term" value="F:metal ion binding"/>
    <property type="evidence" value="ECO:0007669"/>
    <property type="project" value="UniProtKB-KW"/>
</dbReference>
<dbReference type="CDD" id="cd01335">
    <property type="entry name" value="Radical_SAM"/>
    <property type="match status" value="1"/>
</dbReference>
<keyword evidence="6" id="KW-0411">Iron-sulfur</keyword>
<keyword evidence="8" id="KW-0812">Transmembrane</keyword>
<evidence type="ECO:0000256" key="1">
    <source>
        <dbReference type="ARBA" id="ARBA00001966"/>
    </source>
</evidence>
<gene>
    <name evidence="10" type="ORF">DM02DRAFT_691793</name>
</gene>
<proteinExistence type="predicted"/>
<dbReference type="PANTHER" id="PTHR21339">
    <property type="entry name" value="RADICAL S-ADENOSYL METHIONINE DOMAIN-CONTAINING PROTEIN 2"/>
    <property type="match status" value="1"/>
</dbReference>
<dbReference type="SFLD" id="SFLDG01088">
    <property type="entry name" value="antiviral_proteins"/>
    <property type="match status" value="1"/>
</dbReference>
<dbReference type="EMBL" id="KZ805512">
    <property type="protein sequence ID" value="PVH94998.1"/>
    <property type="molecule type" value="Genomic_DNA"/>
</dbReference>
<keyword evidence="3" id="KW-0949">S-adenosyl-L-methionine</keyword>